<name>A0AAD7FHW3_9AGAR</name>
<accession>A0AAD7FHW3</accession>
<gene>
    <name evidence="2" type="ORF">FB45DRAFT_1005654</name>
</gene>
<feature type="region of interest" description="Disordered" evidence="1">
    <location>
        <begin position="157"/>
        <end position="180"/>
    </location>
</feature>
<organism evidence="2 3">
    <name type="scientific">Roridomyces roridus</name>
    <dbReference type="NCBI Taxonomy" id="1738132"/>
    <lineage>
        <taxon>Eukaryota</taxon>
        <taxon>Fungi</taxon>
        <taxon>Dikarya</taxon>
        <taxon>Basidiomycota</taxon>
        <taxon>Agaricomycotina</taxon>
        <taxon>Agaricomycetes</taxon>
        <taxon>Agaricomycetidae</taxon>
        <taxon>Agaricales</taxon>
        <taxon>Marasmiineae</taxon>
        <taxon>Mycenaceae</taxon>
        <taxon>Roridomyces</taxon>
    </lineage>
</organism>
<comment type="caution">
    <text evidence="2">The sequence shown here is derived from an EMBL/GenBank/DDBJ whole genome shotgun (WGS) entry which is preliminary data.</text>
</comment>
<reference evidence="2" key="1">
    <citation type="submission" date="2023-03" db="EMBL/GenBank/DDBJ databases">
        <title>Massive genome expansion in bonnet fungi (Mycena s.s.) driven by repeated elements and novel gene families across ecological guilds.</title>
        <authorList>
            <consortium name="Lawrence Berkeley National Laboratory"/>
            <person name="Harder C.B."/>
            <person name="Miyauchi S."/>
            <person name="Viragh M."/>
            <person name="Kuo A."/>
            <person name="Thoen E."/>
            <person name="Andreopoulos B."/>
            <person name="Lu D."/>
            <person name="Skrede I."/>
            <person name="Drula E."/>
            <person name="Henrissat B."/>
            <person name="Morin E."/>
            <person name="Kohler A."/>
            <person name="Barry K."/>
            <person name="LaButti K."/>
            <person name="Morin E."/>
            <person name="Salamov A."/>
            <person name="Lipzen A."/>
            <person name="Mereny Z."/>
            <person name="Hegedus B."/>
            <person name="Baldrian P."/>
            <person name="Stursova M."/>
            <person name="Weitz H."/>
            <person name="Taylor A."/>
            <person name="Grigoriev I.V."/>
            <person name="Nagy L.G."/>
            <person name="Martin F."/>
            <person name="Kauserud H."/>
        </authorList>
    </citation>
    <scope>NUCLEOTIDE SEQUENCE</scope>
    <source>
        <strain evidence="2">9284</strain>
    </source>
</reference>
<evidence type="ECO:0000256" key="1">
    <source>
        <dbReference type="SAM" id="MobiDB-lite"/>
    </source>
</evidence>
<protein>
    <submittedName>
        <fullName evidence="2">Uncharacterized protein</fullName>
    </submittedName>
</protein>
<dbReference type="EMBL" id="JARKIF010000013">
    <property type="protein sequence ID" value="KAJ7624893.1"/>
    <property type="molecule type" value="Genomic_DNA"/>
</dbReference>
<evidence type="ECO:0000313" key="3">
    <source>
        <dbReference type="Proteomes" id="UP001221142"/>
    </source>
</evidence>
<dbReference type="Proteomes" id="UP001221142">
    <property type="component" value="Unassembled WGS sequence"/>
</dbReference>
<sequence>MIEFQSARSSKILDNGLLIIPSGVKMSAINSESSTSRNYCIEAVWAKINQTRSTLLCKSTSLGSPPGNEIRNANLKTPVYSSLSRSAYCVSRAVTTESTVSGIDKCQCGRRQSHAIWGLPDIGRPPLPRNNADLLIICCPKADSGFILPSRQRVADPDAPPHGYMRTHDLTPRFPGPRRRGSKIVRMVNADRHQSLPHGIWSVAGNTLEYVGIGTVNGSVGYQARSQRQPDNQARSAIKIILPAGPDTNMHYLTTVKTVPLMRHRALHIVDAG</sequence>
<keyword evidence="3" id="KW-1185">Reference proteome</keyword>
<proteinExistence type="predicted"/>
<evidence type="ECO:0000313" key="2">
    <source>
        <dbReference type="EMBL" id="KAJ7624893.1"/>
    </source>
</evidence>
<dbReference type="AlphaFoldDB" id="A0AAD7FHW3"/>